<dbReference type="EMBL" id="JAOQJQ010000001">
    <property type="protein sequence ID" value="MCU6761206.1"/>
    <property type="molecule type" value="Genomic_DNA"/>
</dbReference>
<proteinExistence type="predicted"/>
<comment type="caution">
    <text evidence="1">The sequence shown here is derived from an EMBL/GenBank/DDBJ whole genome shotgun (WGS) entry which is preliminary data.</text>
</comment>
<evidence type="ECO:0000313" key="2">
    <source>
        <dbReference type="Proteomes" id="UP001652442"/>
    </source>
</evidence>
<dbReference type="Pfam" id="PF07873">
    <property type="entry name" value="YabP"/>
    <property type="match status" value="1"/>
</dbReference>
<evidence type="ECO:0000313" key="1">
    <source>
        <dbReference type="EMBL" id="MCU6761206.1"/>
    </source>
</evidence>
<keyword evidence="2" id="KW-1185">Reference proteome</keyword>
<gene>
    <name evidence="1" type="ORF">OCV88_02495</name>
</gene>
<reference evidence="1 2" key="1">
    <citation type="journal article" date="2021" name="ISME Commun">
        <title>Automated analysis of genomic sequences facilitates high-throughput and comprehensive description of bacteria.</title>
        <authorList>
            <person name="Hitch T.C.A."/>
        </authorList>
    </citation>
    <scope>NUCLEOTIDE SEQUENCE [LARGE SCALE GENOMIC DNA]</scope>
    <source>
        <strain evidence="1 2">Sanger_109</strain>
    </source>
</reference>
<name>A0ABT2THM5_9FIRM</name>
<sequence>MVHRLELPKDLMFGAVLVHITGQSEIEIENYRGILLYGEDRIRLSIKGGQMEVTGRSLKIDYYTNDNMKITGYIQQVSYIM</sequence>
<dbReference type="InterPro" id="IPR022476">
    <property type="entry name" value="Spore_YabP/YqfC"/>
</dbReference>
<protein>
    <submittedName>
        <fullName evidence="1">YabP/YqfC family sporulation protein</fullName>
    </submittedName>
</protein>
<dbReference type="RefSeq" id="WP_262590606.1">
    <property type="nucleotide sequence ID" value="NZ_JAOQJQ010000001.1"/>
</dbReference>
<accession>A0ABT2THM5</accession>
<dbReference type="Proteomes" id="UP001652442">
    <property type="component" value="Unassembled WGS sequence"/>
</dbReference>
<organism evidence="1 2">
    <name type="scientific">Brotonthovivens ammoniilytica</name>
    <dbReference type="NCBI Taxonomy" id="2981725"/>
    <lineage>
        <taxon>Bacteria</taxon>
        <taxon>Bacillati</taxon>
        <taxon>Bacillota</taxon>
        <taxon>Clostridia</taxon>
        <taxon>Lachnospirales</taxon>
        <taxon>Lachnospiraceae</taxon>
        <taxon>Brotonthovivens</taxon>
    </lineage>
</organism>